<evidence type="ECO:0000313" key="5">
    <source>
        <dbReference type="EMBL" id="MBC5994275.1"/>
    </source>
</evidence>
<reference evidence="5" key="1">
    <citation type="submission" date="2020-08" db="EMBL/GenBank/DDBJ databases">
        <title>Pontibacter sp. SD6 16S ribosomal RNA gene Genome sequencing and assembly.</title>
        <authorList>
            <person name="Kang M."/>
        </authorList>
    </citation>
    <scope>NUCLEOTIDE SEQUENCE</scope>
    <source>
        <strain evidence="5">SD6</strain>
    </source>
</reference>
<dbReference type="GO" id="GO:0016757">
    <property type="term" value="F:glycosyltransferase activity"/>
    <property type="evidence" value="ECO:0007669"/>
    <property type="project" value="UniProtKB-KW"/>
</dbReference>
<dbReference type="InterPro" id="IPR049625">
    <property type="entry name" value="Glyco_transf_61_cat"/>
</dbReference>
<dbReference type="AlphaFoldDB" id="A0A923N7E5"/>
<evidence type="ECO:0000256" key="1">
    <source>
        <dbReference type="ARBA" id="ARBA00022676"/>
    </source>
</evidence>
<dbReference type="RefSeq" id="WP_187068310.1">
    <property type="nucleotide sequence ID" value="NZ_JACRVF010000005.1"/>
</dbReference>
<dbReference type="Pfam" id="PF04577">
    <property type="entry name" value="Glyco_transf_61"/>
    <property type="match status" value="1"/>
</dbReference>
<sequence length="414" mass="47487">MDIKTFYRKGLKRTKKILGRIIPYNTHYKPGDVCSVNLDHPNRNNTRELTVHKIYPNYETKLNISDDLFHACSEYWKPKRQVVTNYMVLEVPDGRVYTDNESSVAIISRYNRVIENVSLSLVSGKVTQPNLNNIFEQRYFTVPEKYKGTVFSLLTGGAGINNIGHWFIDVLPRLHLLRQSGLYDKVDWFLMPSLRYDYQVETLELLGIPLSKVIEGDKHPHIAADCIIASTAPRGNHTLIPEWLCAYIQESFLPYAEEEGDIITPEIPYLYISRSDSSIRNVLNEKELLNALEPYGFKSIVSSKLSIREKIKLFSRAKVVLGATGAGLISMFFCKPGTKIIEIFNEGFVVEPFYDIATKLDLDYEYMICKNRRKVKNAAQGQREHLFVETDKVLAILENMEQENQKSTKQAEVA</sequence>
<keyword evidence="3" id="KW-0325">Glycoprotein</keyword>
<dbReference type="Proteomes" id="UP000603640">
    <property type="component" value="Unassembled WGS sequence"/>
</dbReference>
<accession>A0A923N7E5</accession>
<protein>
    <submittedName>
        <fullName evidence="5">Glycosyltransferase family 61 protein</fullName>
    </submittedName>
</protein>
<evidence type="ECO:0000256" key="2">
    <source>
        <dbReference type="ARBA" id="ARBA00022679"/>
    </source>
</evidence>
<feature type="domain" description="Glycosyltransferase 61 catalytic" evidence="4">
    <location>
        <begin position="164"/>
        <end position="341"/>
    </location>
</feature>
<keyword evidence="6" id="KW-1185">Reference proteome</keyword>
<keyword evidence="1" id="KW-0328">Glycosyltransferase</keyword>
<dbReference type="InterPro" id="IPR007657">
    <property type="entry name" value="Glycosyltransferase_61"/>
</dbReference>
<keyword evidence="2" id="KW-0808">Transferase</keyword>
<evidence type="ECO:0000313" key="6">
    <source>
        <dbReference type="Proteomes" id="UP000603640"/>
    </source>
</evidence>
<organism evidence="5 6">
    <name type="scientific">Pontibacter cellulosilyticus</name>
    <dbReference type="NCBI Taxonomy" id="1720253"/>
    <lineage>
        <taxon>Bacteria</taxon>
        <taxon>Pseudomonadati</taxon>
        <taxon>Bacteroidota</taxon>
        <taxon>Cytophagia</taxon>
        <taxon>Cytophagales</taxon>
        <taxon>Hymenobacteraceae</taxon>
        <taxon>Pontibacter</taxon>
    </lineage>
</organism>
<evidence type="ECO:0000256" key="3">
    <source>
        <dbReference type="ARBA" id="ARBA00023180"/>
    </source>
</evidence>
<gene>
    <name evidence="5" type="ORF">H8S84_15615</name>
</gene>
<dbReference type="EMBL" id="JACRVF010000005">
    <property type="protein sequence ID" value="MBC5994275.1"/>
    <property type="molecule type" value="Genomic_DNA"/>
</dbReference>
<comment type="caution">
    <text evidence="5">The sequence shown here is derived from an EMBL/GenBank/DDBJ whole genome shotgun (WGS) entry which is preliminary data.</text>
</comment>
<proteinExistence type="predicted"/>
<name>A0A923N7E5_9BACT</name>
<evidence type="ECO:0000259" key="4">
    <source>
        <dbReference type="Pfam" id="PF04577"/>
    </source>
</evidence>
<dbReference type="PANTHER" id="PTHR20961">
    <property type="entry name" value="GLYCOSYLTRANSFERASE"/>
    <property type="match status" value="1"/>
</dbReference>